<dbReference type="Pfam" id="PF04134">
    <property type="entry name" value="DCC1-like"/>
    <property type="match status" value="1"/>
</dbReference>
<dbReference type="PANTHER" id="PTHR34290">
    <property type="entry name" value="SI:CH73-390P7.2"/>
    <property type="match status" value="1"/>
</dbReference>
<sequence>MRMSDRGQITVFYDGSCSGCVRDRHYYESLQAEDDQSVIWFDITHQETQLRAWGIDPRKALLELHVRDANGIIRTELDAYRLLMSRVPRLKWLGWLLGLPLIRPVCSQLYHVWVERRLRREGRL</sequence>
<dbReference type="Proteomes" id="UP001059950">
    <property type="component" value="Chromosome"/>
</dbReference>
<dbReference type="InterPro" id="IPR007263">
    <property type="entry name" value="DCC1-like"/>
</dbReference>
<evidence type="ECO:0000313" key="2">
    <source>
        <dbReference type="Proteomes" id="UP001059950"/>
    </source>
</evidence>
<accession>A0ABY5GYY2</accession>
<gene>
    <name evidence="1" type="ORF">KDX31_09150</name>
</gene>
<name>A0ABY5GYY2_9GAMM</name>
<dbReference type="PANTHER" id="PTHR34290:SF2">
    <property type="entry name" value="OS04G0668800 PROTEIN"/>
    <property type="match status" value="1"/>
</dbReference>
<proteinExistence type="predicted"/>
<dbReference type="EMBL" id="CP073344">
    <property type="protein sequence ID" value="UTW05140.1"/>
    <property type="molecule type" value="Genomic_DNA"/>
</dbReference>
<protein>
    <submittedName>
        <fullName evidence="1">DUF393 domain-containing protein</fullName>
    </submittedName>
</protein>
<organism evidence="1 2">
    <name type="scientific">Amphritea atlantica</name>
    <dbReference type="NCBI Taxonomy" id="355243"/>
    <lineage>
        <taxon>Bacteria</taxon>
        <taxon>Pseudomonadati</taxon>
        <taxon>Pseudomonadota</taxon>
        <taxon>Gammaproteobacteria</taxon>
        <taxon>Oceanospirillales</taxon>
        <taxon>Oceanospirillaceae</taxon>
        <taxon>Amphritea</taxon>
    </lineage>
</organism>
<dbReference type="InterPro" id="IPR044691">
    <property type="entry name" value="DCC1_Trx"/>
</dbReference>
<evidence type="ECO:0000313" key="1">
    <source>
        <dbReference type="EMBL" id="UTW05140.1"/>
    </source>
</evidence>
<reference evidence="1" key="1">
    <citation type="submission" date="2021-04" db="EMBL/GenBank/DDBJ databases">
        <title>Oceanospirillales bacteria with DddD are important DMSP degraders in coastal seawater.</title>
        <authorList>
            <person name="Liu J."/>
        </authorList>
    </citation>
    <scope>NUCLEOTIDE SEQUENCE</scope>
    <source>
        <strain evidence="1">GY6</strain>
    </source>
</reference>
<keyword evidence="2" id="KW-1185">Reference proteome</keyword>